<dbReference type="OrthoDB" id="160647at2"/>
<dbReference type="RefSeq" id="WP_126625843.1">
    <property type="nucleotide sequence ID" value="NZ_BIFT01000001.1"/>
</dbReference>
<dbReference type="AlphaFoldDB" id="A0A402B1M5"/>
<sequence length="131" mass="14233">MPICPICDDSGLLNSDSTQPQFCYCAAGKRARRQWETTDEVAQNATPRSGSFIDISDLEQVNASVDAMRASLLGAPSREVSATKHPTVQMLYRVAHAGHEISMVEAAQLHDLASSLEDFLGDLSAIGRKKR</sequence>
<gene>
    <name evidence="1" type="ORF">KDA_07280</name>
</gene>
<evidence type="ECO:0000313" key="1">
    <source>
        <dbReference type="EMBL" id="GCE25244.1"/>
    </source>
</evidence>
<name>A0A402B1M5_9CHLR</name>
<organism evidence="1 2">
    <name type="scientific">Dictyobacter alpinus</name>
    <dbReference type="NCBI Taxonomy" id="2014873"/>
    <lineage>
        <taxon>Bacteria</taxon>
        <taxon>Bacillati</taxon>
        <taxon>Chloroflexota</taxon>
        <taxon>Ktedonobacteria</taxon>
        <taxon>Ktedonobacterales</taxon>
        <taxon>Dictyobacteraceae</taxon>
        <taxon>Dictyobacter</taxon>
    </lineage>
</organism>
<dbReference type="Proteomes" id="UP000287171">
    <property type="component" value="Unassembled WGS sequence"/>
</dbReference>
<keyword evidence="2" id="KW-1185">Reference proteome</keyword>
<reference evidence="2" key="1">
    <citation type="submission" date="2018-12" db="EMBL/GenBank/DDBJ databases">
        <title>Tengunoibacter tsumagoiensis gen. nov., sp. nov., Dictyobacter kobayashii sp. nov., D. alpinus sp. nov., and D. joshuensis sp. nov. and description of Dictyobacteraceae fam. nov. within the order Ktedonobacterales isolated from Tengu-no-mugimeshi.</title>
        <authorList>
            <person name="Wang C.M."/>
            <person name="Zheng Y."/>
            <person name="Sakai Y."/>
            <person name="Toyoda A."/>
            <person name="Minakuchi Y."/>
            <person name="Abe K."/>
            <person name="Yokota A."/>
            <person name="Yabe S."/>
        </authorList>
    </citation>
    <scope>NUCLEOTIDE SEQUENCE [LARGE SCALE GENOMIC DNA]</scope>
    <source>
        <strain evidence="2">Uno16</strain>
    </source>
</reference>
<evidence type="ECO:0000313" key="2">
    <source>
        <dbReference type="Proteomes" id="UP000287171"/>
    </source>
</evidence>
<dbReference type="EMBL" id="BIFT01000001">
    <property type="protein sequence ID" value="GCE25244.1"/>
    <property type="molecule type" value="Genomic_DNA"/>
</dbReference>
<protein>
    <submittedName>
        <fullName evidence="1">Uncharacterized protein</fullName>
    </submittedName>
</protein>
<accession>A0A402B1M5</accession>
<comment type="caution">
    <text evidence="1">The sequence shown here is derived from an EMBL/GenBank/DDBJ whole genome shotgun (WGS) entry which is preliminary data.</text>
</comment>
<proteinExistence type="predicted"/>